<accession>A0A419F8K4</accession>
<dbReference type="EMBL" id="QZKI01000011">
    <property type="protein sequence ID" value="RJP74725.1"/>
    <property type="molecule type" value="Genomic_DNA"/>
</dbReference>
<feature type="region of interest" description="Disordered" evidence="2">
    <location>
        <begin position="338"/>
        <end position="362"/>
    </location>
</feature>
<keyword evidence="1" id="KW-0175">Coiled coil</keyword>
<evidence type="ECO:0000256" key="2">
    <source>
        <dbReference type="SAM" id="MobiDB-lite"/>
    </source>
</evidence>
<reference evidence="4 5" key="1">
    <citation type="journal article" date="2017" name="ISME J.">
        <title>Energy and carbon metabolisms in a deep terrestrial subsurface fluid microbial community.</title>
        <authorList>
            <person name="Momper L."/>
            <person name="Jungbluth S.P."/>
            <person name="Lee M.D."/>
            <person name="Amend J.P."/>
        </authorList>
    </citation>
    <scope>NUCLEOTIDE SEQUENCE [LARGE SCALE GENOMIC DNA]</scope>
    <source>
        <strain evidence="4">SURF_17</strain>
    </source>
</reference>
<evidence type="ECO:0000256" key="1">
    <source>
        <dbReference type="SAM" id="Coils"/>
    </source>
</evidence>
<keyword evidence="3" id="KW-0472">Membrane</keyword>
<dbReference type="AlphaFoldDB" id="A0A419F8K4"/>
<feature type="transmembrane region" description="Helical" evidence="3">
    <location>
        <begin position="143"/>
        <end position="165"/>
    </location>
</feature>
<evidence type="ECO:0000313" key="5">
    <source>
        <dbReference type="Proteomes" id="UP000285961"/>
    </source>
</evidence>
<evidence type="ECO:0000313" key="4">
    <source>
        <dbReference type="EMBL" id="RJP74725.1"/>
    </source>
</evidence>
<gene>
    <name evidence="4" type="ORF">C4532_01705</name>
</gene>
<evidence type="ECO:0000256" key="3">
    <source>
        <dbReference type="SAM" id="Phobius"/>
    </source>
</evidence>
<comment type="caution">
    <text evidence="4">The sequence shown here is derived from an EMBL/GenBank/DDBJ whole genome shotgun (WGS) entry which is preliminary data.</text>
</comment>
<name>A0A419F8K4_9BACT</name>
<proteinExistence type="predicted"/>
<feature type="region of interest" description="Disordered" evidence="2">
    <location>
        <begin position="59"/>
        <end position="78"/>
    </location>
</feature>
<feature type="region of interest" description="Disordered" evidence="2">
    <location>
        <begin position="16"/>
        <end position="37"/>
    </location>
</feature>
<protein>
    <submittedName>
        <fullName evidence="4">Uncharacterized protein</fullName>
    </submittedName>
</protein>
<sequence length="362" mass="39089">MFEKISGLFKRFTRRRKKQSGETTIMNGKEPALDEFGLGEEFGEMGGLEDSIDKVGTAPVGRETEPGAEAPFAPAAYPTGEEDFTSGASDFDERTISDEVSGAGLGLEEAGVGAPEGLPGEPGALDFGEMAVTPKVVSPMKRVVTLVVVAVIALILGGVTQIFLWPLIAKTAGLSGADQPKLDIETQVKAAERENAKLKSEVGEFKGMGAPAAVKSMQQQLAQLRDSQGAMEEFENVYTAAKERETAYDELVKRIDGLEADISKTRGDIASVRAQINEARLEVVALARKTEEQYDQFQFELARAEFNQRLLLELQMQDIESFQIELKELDERLARLIPASLQEPSPGAVTPSEIGEESSSGS</sequence>
<organism evidence="4 5">
    <name type="scientific">Candidatus Abyssobacteria bacterium SURF_17</name>
    <dbReference type="NCBI Taxonomy" id="2093361"/>
    <lineage>
        <taxon>Bacteria</taxon>
        <taxon>Pseudomonadati</taxon>
        <taxon>Candidatus Hydrogenedentota</taxon>
        <taxon>Candidatus Abyssobacteria</taxon>
    </lineage>
</organism>
<dbReference type="Proteomes" id="UP000285961">
    <property type="component" value="Unassembled WGS sequence"/>
</dbReference>
<keyword evidence="3" id="KW-0812">Transmembrane</keyword>
<feature type="compositionally biased region" description="Low complexity" evidence="2">
    <location>
        <begin position="67"/>
        <end position="76"/>
    </location>
</feature>
<feature type="coiled-coil region" evidence="1">
    <location>
        <begin position="181"/>
        <end position="332"/>
    </location>
</feature>
<keyword evidence="3" id="KW-1133">Transmembrane helix</keyword>